<feature type="region of interest" description="Disordered" evidence="1">
    <location>
        <begin position="832"/>
        <end position="853"/>
    </location>
</feature>
<dbReference type="PANTHER" id="PTHR30121:SF11">
    <property type="entry name" value="AAA+ ATPASE DOMAIN-CONTAINING PROTEIN"/>
    <property type="match status" value="1"/>
</dbReference>
<dbReference type="EMBL" id="JAGQLN010000013">
    <property type="protein sequence ID" value="MCA9376985.1"/>
    <property type="molecule type" value="Genomic_DNA"/>
</dbReference>
<organism evidence="5 6">
    <name type="scientific">Candidatus Dojkabacteria bacterium</name>
    <dbReference type="NCBI Taxonomy" id="2099670"/>
    <lineage>
        <taxon>Bacteria</taxon>
        <taxon>Candidatus Dojkabacteria</taxon>
    </lineage>
</organism>
<dbReference type="PANTHER" id="PTHR30121">
    <property type="entry name" value="UNCHARACTERIZED PROTEIN YJGR-RELATED"/>
    <property type="match status" value="1"/>
</dbReference>
<dbReference type="InterPro" id="IPR002789">
    <property type="entry name" value="HerA_central"/>
</dbReference>
<keyword evidence="2" id="KW-1133">Transmembrane helix</keyword>
<dbReference type="Gene3D" id="3.40.50.300">
    <property type="entry name" value="P-loop containing nucleotide triphosphate hydrolases"/>
    <property type="match status" value="2"/>
</dbReference>
<sequence>MISTVPLITFIDSSDEILLTQAGPPIPGGNDITPGQDVTYPDNPYEPDQGGFSIGLLILVVVFILLLAGVAGLSAYLYSNYLKKKDREEKTKEGILFEVKVPKGNEIEIGVAEQMFANLYGIGGAGKGLKKHITVKNSISFEVIGLPGEIRFFVYSPKKLANLVEKQILGSYQDAEVSVVDEHNIFHEEGKVAFTQLDLTDERYYPIKVAEDFKGDPLANILSSLGKMGDKEGALIQIVLSPADSGWQKAGRKFVGKVESNNADPEKKRISVSQEQLQAIAKKSGKIGFNAAIRVVASAPETEIAKMHVTNIIGAFDQFSNPGINTLKKADIRTSDEREFMHNVIYRRMPLSTKTVLNVEELAGLYHFPNKNIQIPNINWLLSREVPAAHWVDSDINSPDTVWLGNNVYLGKTKPVCFKRDDRRRHMYVIGQTGSGKSWSLLRMIIQDIYNGDGVCVMDPHGELAEMILPRIPHERAEDVIYFNAGDFERPFGFNLMDYQNEQDKHRVVNGFIGMLKKLFDPNEQGIVGPILERAVRNAMLTAMSEKGSTLVEVVRILTDEKWVNEKWLPLIKDDLVKRYWTDQIAKTTEQQKSETLGYIVSKFDRFVTNMAIRNIVGQTESSFNFREVMDSGKILIINLSKGVLGDENAQFLGVMLIPKLVSAALSRQDIPEEDRKDFFFYVDEFQNFATDEFASILSEARKYHLNLTMANQYIAQMPEKVRDAVFGNVGSMMVARVGPEDAEFLEKQFEPTLSSNDLLNQPNVHAYVKMITDGKYSSPFSLDPGFGPLYPNSGFDLPKNKEVAELIKRLSKLKYGRDATIVAEEMSKRADLAIQPGTQQDNKSNPPPLTLK</sequence>
<dbReference type="Pfam" id="PF26449">
    <property type="entry name" value="DUF8128"/>
    <property type="match status" value="1"/>
</dbReference>
<evidence type="ECO:0000256" key="1">
    <source>
        <dbReference type="SAM" id="MobiDB-lite"/>
    </source>
</evidence>
<evidence type="ECO:0000259" key="3">
    <source>
        <dbReference type="Pfam" id="PF01935"/>
    </source>
</evidence>
<feature type="domain" description="Helicase HerA central" evidence="3">
    <location>
        <begin position="415"/>
        <end position="642"/>
    </location>
</feature>
<proteinExistence type="predicted"/>
<keyword evidence="2" id="KW-0472">Membrane</keyword>
<feature type="domain" description="DUF8128" evidence="4">
    <location>
        <begin position="91"/>
        <end position="380"/>
    </location>
</feature>
<evidence type="ECO:0000256" key="2">
    <source>
        <dbReference type="SAM" id="Phobius"/>
    </source>
</evidence>
<gene>
    <name evidence="5" type="ORF">KC685_03640</name>
</gene>
<feature type="transmembrane region" description="Helical" evidence="2">
    <location>
        <begin position="52"/>
        <end position="78"/>
    </location>
</feature>
<reference evidence="5" key="2">
    <citation type="journal article" date="2021" name="Microbiome">
        <title>Successional dynamics and alternative stable states in a saline activated sludge microbial community over 9 years.</title>
        <authorList>
            <person name="Wang Y."/>
            <person name="Ye J."/>
            <person name="Ju F."/>
            <person name="Liu L."/>
            <person name="Boyd J.A."/>
            <person name="Deng Y."/>
            <person name="Parks D.H."/>
            <person name="Jiang X."/>
            <person name="Yin X."/>
            <person name="Woodcroft B.J."/>
            <person name="Tyson G.W."/>
            <person name="Hugenholtz P."/>
            <person name="Polz M.F."/>
            <person name="Zhang T."/>
        </authorList>
    </citation>
    <scope>NUCLEOTIDE SEQUENCE</scope>
    <source>
        <strain evidence="5">HKST-UBA17</strain>
    </source>
</reference>
<keyword evidence="2" id="KW-0812">Transmembrane</keyword>
<dbReference type="InterPro" id="IPR058441">
    <property type="entry name" value="DUF8128"/>
</dbReference>
<dbReference type="Pfam" id="PF01935">
    <property type="entry name" value="DUF87"/>
    <property type="match status" value="1"/>
</dbReference>
<dbReference type="InterPro" id="IPR027417">
    <property type="entry name" value="P-loop_NTPase"/>
</dbReference>
<accession>A0A955KY82</accession>
<dbReference type="SUPFAM" id="SSF52540">
    <property type="entry name" value="P-loop containing nucleoside triphosphate hydrolases"/>
    <property type="match status" value="1"/>
</dbReference>
<name>A0A955KY82_9BACT</name>
<dbReference type="Proteomes" id="UP000741282">
    <property type="component" value="Unassembled WGS sequence"/>
</dbReference>
<protein>
    <submittedName>
        <fullName evidence="5">Type IV secretory system conjugative DNA transfer family protein</fullName>
    </submittedName>
</protein>
<reference evidence="5" key="1">
    <citation type="submission" date="2020-04" db="EMBL/GenBank/DDBJ databases">
        <authorList>
            <person name="Zhang T."/>
        </authorList>
    </citation>
    <scope>NUCLEOTIDE SEQUENCE</scope>
    <source>
        <strain evidence="5">HKST-UBA17</strain>
    </source>
</reference>
<evidence type="ECO:0000259" key="4">
    <source>
        <dbReference type="Pfam" id="PF26449"/>
    </source>
</evidence>
<comment type="caution">
    <text evidence="5">The sequence shown here is derived from an EMBL/GenBank/DDBJ whole genome shotgun (WGS) entry which is preliminary data.</text>
</comment>
<evidence type="ECO:0000313" key="5">
    <source>
        <dbReference type="EMBL" id="MCA9376985.1"/>
    </source>
</evidence>
<dbReference type="InterPro" id="IPR051162">
    <property type="entry name" value="T4SS_component"/>
</dbReference>
<dbReference type="AlphaFoldDB" id="A0A955KY82"/>
<evidence type="ECO:0000313" key="6">
    <source>
        <dbReference type="Proteomes" id="UP000741282"/>
    </source>
</evidence>